<gene>
    <name evidence="1" type="ORF">MJG53_013241</name>
</gene>
<accession>A0ACB9UIJ0</accession>
<keyword evidence="2" id="KW-1185">Reference proteome</keyword>
<protein>
    <submittedName>
        <fullName evidence="1">Uncharacterized protein</fullName>
    </submittedName>
</protein>
<proteinExistence type="predicted"/>
<organism evidence="1 2">
    <name type="scientific">Ovis ammon polii x Ovis aries</name>
    <dbReference type="NCBI Taxonomy" id="2918886"/>
    <lineage>
        <taxon>Eukaryota</taxon>
        <taxon>Metazoa</taxon>
        <taxon>Chordata</taxon>
        <taxon>Craniata</taxon>
        <taxon>Vertebrata</taxon>
        <taxon>Euteleostomi</taxon>
        <taxon>Mammalia</taxon>
        <taxon>Eutheria</taxon>
        <taxon>Laurasiatheria</taxon>
        <taxon>Artiodactyla</taxon>
        <taxon>Ruminantia</taxon>
        <taxon>Pecora</taxon>
        <taxon>Bovidae</taxon>
        <taxon>Caprinae</taxon>
        <taxon>Ovis</taxon>
    </lineage>
</organism>
<evidence type="ECO:0000313" key="1">
    <source>
        <dbReference type="EMBL" id="KAI4571135.1"/>
    </source>
</evidence>
<name>A0ACB9UIJ0_9CETA</name>
<comment type="caution">
    <text evidence="1">The sequence shown here is derived from an EMBL/GenBank/DDBJ whole genome shotgun (WGS) entry which is preliminary data.</text>
</comment>
<evidence type="ECO:0000313" key="2">
    <source>
        <dbReference type="Proteomes" id="UP001057279"/>
    </source>
</evidence>
<reference evidence="1" key="1">
    <citation type="submission" date="2022-03" db="EMBL/GenBank/DDBJ databases">
        <title>Genomic analyses of argali, domestic sheep and their hybrids provide insights into chromosomal evolution, heterosis and genetic basis of agronomic traits.</title>
        <authorList>
            <person name="Li M."/>
        </authorList>
    </citation>
    <scope>NUCLEOTIDE SEQUENCE</scope>
    <source>
        <strain evidence="1">F1 hybrid</strain>
    </source>
</reference>
<dbReference type="Proteomes" id="UP001057279">
    <property type="component" value="Linkage Group LG16"/>
</dbReference>
<sequence>MTRKLPFCLLPNWGEKSLTCQIPEGEEGSVCLHLPVSRAKPEHYVVQDCFSLKVCSAFLGLISFFLRQCKCLEVDLASGKQAASGLESKSPLPSPQPQKQEDLLMWNSALVSTASDFTTYSEC</sequence>
<dbReference type="EMBL" id="CM043041">
    <property type="protein sequence ID" value="KAI4571135.1"/>
    <property type="molecule type" value="Genomic_DNA"/>
</dbReference>